<accession>A0ABN2WS69</accession>
<evidence type="ECO:0000256" key="1">
    <source>
        <dbReference type="SAM" id="MobiDB-lite"/>
    </source>
</evidence>
<feature type="region of interest" description="Disordered" evidence="1">
    <location>
        <begin position="95"/>
        <end position="123"/>
    </location>
</feature>
<feature type="region of interest" description="Disordered" evidence="1">
    <location>
        <begin position="1"/>
        <end position="24"/>
    </location>
</feature>
<feature type="compositionally biased region" description="Low complexity" evidence="1">
    <location>
        <begin position="14"/>
        <end position="24"/>
    </location>
</feature>
<name>A0ABN2WS69_9ACTN</name>
<dbReference type="EMBL" id="BAAANS010000015">
    <property type="protein sequence ID" value="GAA2097251.1"/>
    <property type="molecule type" value="Genomic_DNA"/>
</dbReference>
<proteinExistence type="predicted"/>
<comment type="caution">
    <text evidence="2">The sequence shown here is derived from an EMBL/GenBank/DDBJ whole genome shotgun (WGS) entry which is preliminary data.</text>
</comment>
<reference evidence="2 3" key="1">
    <citation type="journal article" date="2019" name="Int. J. Syst. Evol. Microbiol.">
        <title>The Global Catalogue of Microorganisms (GCM) 10K type strain sequencing project: providing services to taxonomists for standard genome sequencing and annotation.</title>
        <authorList>
            <consortium name="The Broad Institute Genomics Platform"/>
            <consortium name="The Broad Institute Genome Sequencing Center for Infectious Disease"/>
            <person name="Wu L."/>
            <person name="Ma J."/>
        </authorList>
    </citation>
    <scope>NUCLEOTIDE SEQUENCE [LARGE SCALE GENOMIC DNA]</scope>
    <source>
        <strain evidence="2 3">JCM 14559</strain>
    </source>
</reference>
<evidence type="ECO:0000313" key="3">
    <source>
        <dbReference type="Proteomes" id="UP001500897"/>
    </source>
</evidence>
<keyword evidence="3" id="KW-1185">Reference proteome</keyword>
<organism evidence="2 3">
    <name type="scientific">Kitasatospora saccharophila</name>
    <dbReference type="NCBI Taxonomy" id="407973"/>
    <lineage>
        <taxon>Bacteria</taxon>
        <taxon>Bacillati</taxon>
        <taxon>Actinomycetota</taxon>
        <taxon>Actinomycetes</taxon>
        <taxon>Kitasatosporales</taxon>
        <taxon>Streptomycetaceae</taxon>
        <taxon>Kitasatospora</taxon>
    </lineage>
</organism>
<sequence length="123" mass="12886">MVRPAARRPPPDTPASRTRLTGPAPAAVLAAGLRPGRVRLAARCARPAPRLRGPLDGFRSDFRAVLNGFALAAVLAAGFRSGRVRFAARCARPALRLPDPPDGSRPGFRARLTGSGSRGTKIG</sequence>
<evidence type="ECO:0000313" key="2">
    <source>
        <dbReference type="EMBL" id="GAA2097251.1"/>
    </source>
</evidence>
<protein>
    <submittedName>
        <fullName evidence="2">Uncharacterized protein</fullName>
    </submittedName>
</protein>
<gene>
    <name evidence="2" type="ORF">GCM10009759_27240</name>
</gene>
<dbReference type="Proteomes" id="UP001500897">
    <property type="component" value="Unassembled WGS sequence"/>
</dbReference>